<dbReference type="EMBL" id="AZFJ01000052">
    <property type="protein sequence ID" value="KRL85453.1"/>
    <property type="molecule type" value="Genomic_DNA"/>
</dbReference>
<feature type="transmembrane region" description="Helical" evidence="1">
    <location>
        <begin position="20"/>
        <end position="40"/>
    </location>
</feature>
<gene>
    <name evidence="2" type="ORF">FC50_GL001618</name>
</gene>
<feature type="transmembrane region" description="Helical" evidence="1">
    <location>
        <begin position="46"/>
        <end position="65"/>
    </location>
</feature>
<reference evidence="2 3" key="1">
    <citation type="journal article" date="2015" name="Genome Announc.">
        <title>Expanding the biotechnology potential of lactobacilli through comparative genomics of 213 strains and associated genera.</title>
        <authorList>
            <person name="Sun Z."/>
            <person name="Harris H.M."/>
            <person name="McCann A."/>
            <person name="Guo C."/>
            <person name="Argimon S."/>
            <person name="Zhang W."/>
            <person name="Yang X."/>
            <person name="Jeffery I.B."/>
            <person name="Cooney J.C."/>
            <person name="Kagawa T.F."/>
            <person name="Liu W."/>
            <person name="Song Y."/>
            <person name="Salvetti E."/>
            <person name="Wrobel A."/>
            <person name="Rasinkangas P."/>
            <person name="Parkhill J."/>
            <person name="Rea M.C."/>
            <person name="O'Sullivan O."/>
            <person name="Ritari J."/>
            <person name="Douillard F.P."/>
            <person name="Paul Ross R."/>
            <person name="Yang R."/>
            <person name="Briner A.E."/>
            <person name="Felis G.E."/>
            <person name="de Vos W.M."/>
            <person name="Barrangou R."/>
            <person name="Klaenhammer T.R."/>
            <person name="Caufield P.W."/>
            <person name="Cui Y."/>
            <person name="Zhang H."/>
            <person name="O'Toole P.W."/>
        </authorList>
    </citation>
    <scope>NUCLEOTIDE SEQUENCE [LARGE SCALE GENOMIC DNA]</scope>
    <source>
        <strain evidence="2 3">DSM 15945</strain>
    </source>
</reference>
<keyword evidence="3" id="KW-1185">Reference proteome</keyword>
<dbReference type="STRING" id="1423783.FC50_GL001618"/>
<comment type="caution">
    <text evidence="2">The sequence shown here is derived from an EMBL/GenBank/DDBJ whole genome shotgun (WGS) entry which is preliminary data.</text>
</comment>
<keyword evidence="1" id="KW-1133">Transmembrane helix</keyword>
<dbReference type="AlphaFoldDB" id="A0A0R1TWD5"/>
<evidence type="ECO:0000313" key="2">
    <source>
        <dbReference type="EMBL" id="KRL85453.1"/>
    </source>
</evidence>
<sequence>MESDSLKHQLAYQPAPVDCIIFWGLIVSGFGLTTVVQLELLGVSPITVTIGLITFAFAVVQLLRYRIVVTPTSFKLGRMMPGNSITLKPEEVTIQTRGTHTLTLITQRYGELTISTWRRASTVATQLQQWLNHNK</sequence>
<keyword evidence="1" id="KW-0812">Transmembrane</keyword>
<name>A0A0R1TWD5_9LACO</name>
<evidence type="ECO:0000256" key="1">
    <source>
        <dbReference type="SAM" id="Phobius"/>
    </source>
</evidence>
<organism evidence="2 3">
    <name type="scientific">Lacticaseibacillus pantheris DSM 15945 = JCM 12539 = NBRC 106106</name>
    <dbReference type="NCBI Taxonomy" id="1423783"/>
    <lineage>
        <taxon>Bacteria</taxon>
        <taxon>Bacillati</taxon>
        <taxon>Bacillota</taxon>
        <taxon>Bacilli</taxon>
        <taxon>Lactobacillales</taxon>
        <taxon>Lactobacillaceae</taxon>
        <taxon>Lacticaseibacillus</taxon>
    </lineage>
</organism>
<protein>
    <recommendedName>
        <fullName evidence="4">Pore-forming protein</fullName>
    </recommendedName>
</protein>
<accession>A0A0R1TWD5</accession>
<proteinExistence type="predicted"/>
<evidence type="ECO:0000313" key="3">
    <source>
        <dbReference type="Proteomes" id="UP000051922"/>
    </source>
</evidence>
<keyword evidence="1" id="KW-0472">Membrane</keyword>
<dbReference type="Proteomes" id="UP000051922">
    <property type="component" value="Unassembled WGS sequence"/>
</dbReference>
<dbReference type="PATRIC" id="fig|1423783.4.peg.1661"/>
<evidence type="ECO:0008006" key="4">
    <source>
        <dbReference type="Google" id="ProtNLM"/>
    </source>
</evidence>